<comment type="subcellular location">
    <subcellularLocation>
        <location evidence="1">Secreted</location>
    </subcellularLocation>
</comment>
<dbReference type="InterPro" id="IPR011049">
    <property type="entry name" value="Serralysin-like_metalloprot_C"/>
</dbReference>
<gene>
    <name evidence="3" type="ORF">GCM10007315_07150</name>
</gene>
<dbReference type="RefSeq" id="WP_189410255.1">
    <property type="nucleotide sequence ID" value="NZ_BMYJ01000002.1"/>
</dbReference>
<organism evidence="3 4">
    <name type="scientific">Neogemmobacter tilapiae</name>
    <dbReference type="NCBI Taxonomy" id="875041"/>
    <lineage>
        <taxon>Bacteria</taxon>
        <taxon>Pseudomonadati</taxon>
        <taxon>Pseudomonadota</taxon>
        <taxon>Alphaproteobacteria</taxon>
        <taxon>Rhodobacterales</taxon>
        <taxon>Paracoccaceae</taxon>
        <taxon>Neogemmobacter</taxon>
    </lineage>
</organism>
<dbReference type="Pfam" id="PF00353">
    <property type="entry name" value="HemolysinCabind"/>
    <property type="match status" value="2"/>
</dbReference>
<sequence length="295" mass="30777">MAVIRYFSPAAGQGANTFTFLTALFGGVTAFRLTDTALTITSSQVKSTLAGTELGYAFEAGYPFPVPFKGDLDSLTMKLNDSSNKIIFTIENWDAKAKRMFDAFEDEDELAFFNVFLGGNDRIFGTGFSDALTGMSGHDIIKSGKAIDAVSGGNGNDSLYGGAGNDQLAGETGNDLLVGGAGGDVMNGGIGSDRFLFNTAAIDGVLDNIGDFNTAADKILLDNDAFAALGAAGTLRAGQFRLGTDATTLSQRIVYDAASGHLYYDRDGSGAAAKVLLAAMDDGLALTRAHFQILD</sequence>
<evidence type="ECO:0000313" key="3">
    <source>
        <dbReference type="EMBL" id="GHC47830.1"/>
    </source>
</evidence>
<dbReference type="PROSITE" id="PS00330">
    <property type="entry name" value="HEMOLYSIN_CALCIUM"/>
    <property type="match status" value="1"/>
</dbReference>
<evidence type="ECO:0000256" key="1">
    <source>
        <dbReference type="ARBA" id="ARBA00004613"/>
    </source>
</evidence>
<dbReference type="Gene3D" id="2.150.10.10">
    <property type="entry name" value="Serralysin-like metalloprotease, C-terminal"/>
    <property type="match status" value="1"/>
</dbReference>
<reference evidence="3" key="1">
    <citation type="journal article" date="2014" name="Int. J. Syst. Evol. Microbiol.">
        <title>Complete genome sequence of Corynebacterium casei LMG S-19264T (=DSM 44701T), isolated from a smear-ripened cheese.</title>
        <authorList>
            <consortium name="US DOE Joint Genome Institute (JGI-PGF)"/>
            <person name="Walter F."/>
            <person name="Albersmeier A."/>
            <person name="Kalinowski J."/>
            <person name="Ruckert C."/>
        </authorList>
    </citation>
    <scope>NUCLEOTIDE SEQUENCE</scope>
    <source>
        <strain evidence="3">KCTC 23310</strain>
    </source>
</reference>
<dbReference type="PRINTS" id="PR00313">
    <property type="entry name" value="CABNDNGRPT"/>
</dbReference>
<dbReference type="EMBL" id="BMYJ01000002">
    <property type="protein sequence ID" value="GHC47830.1"/>
    <property type="molecule type" value="Genomic_DNA"/>
</dbReference>
<dbReference type="GO" id="GO:0005509">
    <property type="term" value="F:calcium ion binding"/>
    <property type="evidence" value="ECO:0007669"/>
    <property type="project" value="InterPro"/>
</dbReference>
<keyword evidence="2" id="KW-0964">Secreted</keyword>
<evidence type="ECO:0000256" key="2">
    <source>
        <dbReference type="ARBA" id="ARBA00022525"/>
    </source>
</evidence>
<dbReference type="InterPro" id="IPR001343">
    <property type="entry name" value="Hemolysn_Ca-bd"/>
</dbReference>
<reference evidence="3" key="2">
    <citation type="submission" date="2020-09" db="EMBL/GenBank/DDBJ databases">
        <authorList>
            <person name="Sun Q."/>
            <person name="Kim S."/>
        </authorList>
    </citation>
    <scope>NUCLEOTIDE SEQUENCE</scope>
    <source>
        <strain evidence="3">KCTC 23310</strain>
    </source>
</reference>
<dbReference type="InterPro" id="IPR018511">
    <property type="entry name" value="Hemolysin-typ_Ca-bd_CS"/>
</dbReference>
<keyword evidence="4" id="KW-1185">Reference proteome</keyword>
<dbReference type="AlphaFoldDB" id="A0A918WHU9"/>
<dbReference type="Proteomes" id="UP000638981">
    <property type="component" value="Unassembled WGS sequence"/>
</dbReference>
<dbReference type="PANTHER" id="PTHR38340:SF1">
    <property type="entry name" value="S-LAYER PROTEIN"/>
    <property type="match status" value="1"/>
</dbReference>
<evidence type="ECO:0000313" key="4">
    <source>
        <dbReference type="Proteomes" id="UP000638981"/>
    </source>
</evidence>
<dbReference type="GO" id="GO:0005576">
    <property type="term" value="C:extracellular region"/>
    <property type="evidence" value="ECO:0007669"/>
    <property type="project" value="UniProtKB-SubCell"/>
</dbReference>
<dbReference type="SUPFAM" id="SSF51120">
    <property type="entry name" value="beta-Roll"/>
    <property type="match status" value="1"/>
</dbReference>
<dbReference type="InterPro" id="IPR050557">
    <property type="entry name" value="RTX_toxin/Mannuronan_C5-epim"/>
</dbReference>
<accession>A0A918WHU9</accession>
<protein>
    <recommendedName>
        <fullName evidence="5">Calcium-binding protein</fullName>
    </recommendedName>
</protein>
<comment type="caution">
    <text evidence="3">The sequence shown here is derived from an EMBL/GenBank/DDBJ whole genome shotgun (WGS) entry which is preliminary data.</text>
</comment>
<evidence type="ECO:0008006" key="5">
    <source>
        <dbReference type="Google" id="ProtNLM"/>
    </source>
</evidence>
<dbReference type="PANTHER" id="PTHR38340">
    <property type="entry name" value="S-LAYER PROTEIN"/>
    <property type="match status" value="1"/>
</dbReference>
<proteinExistence type="predicted"/>
<name>A0A918WHU9_9RHOB</name>